<proteinExistence type="predicted"/>
<dbReference type="Pfam" id="PF00646">
    <property type="entry name" value="F-box"/>
    <property type="match status" value="1"/>
</dbReference>
<dbReference type="CDD" id="cd09917">
    <property type="entry name" value="F-box_SF"/>
    <property type="match status" value="1"/>
</dbReference>
<dbReference type="InterPro" id="IPR036047">
    <property type="entry name" value="F-box-like_dom_sf"/>
</dbReference>
<protein>
    <recommendedName>
        <fullName evidence="1">F-box domain-containing protein</fullName>
    </recommendedName>
</protein>
<dbReference type="OrthoDB" id="2540763at2759"/>
<evidence type="ECO:0000313" key="3">
    <source>
        <dbReference type="Proteomes" id="UP000193467"/>
    </source>
</evidence>
<dbReference type="AlphaFoldDB" id="A0A1Y2FWC7"/>
<dbReference type="EMBL" id="MCGR01000011">
    <property type="protein sequence ID" value="ORY88345.1"/>
    <property type="molecule type" value="Genomic_DNA"/>
</dbReference>
<sequence length="229" mass="25854">MDQQEKEDTTSTTSITLPPEIWLEILSRCSYFDLKIVQRVSRAFNQLVKDPVLDAILFRSRPQLSQLPTTTRPIPHPVFDMVNLVAGNVEDVCIWSDKGDYVVAERDLREEMATYPSSSRVVIIGLGRGGQIINNDGEGVTVGQIIHKAVELWNEPCFHYDARLLPVVYGQTVGGDDEDFGHQERSSYRIPSCIDELFENSDHVFFEGWDSCTVDGTGRIVLEVKWFGS</sequence>
<evidence type="ECO:0000313" key="2">
    <source>
        <dbReference type="EMBL" id="ORY88345.1"/>
    </source>
</evidence>
<dbReference type="Proteomes" id="UP000193467">
    <property type="component" value="Unassembled WGS sequence"/>
</dbReference>
<dbReference type="SUPFAM" id="SSF81383">
    <property type="entry name" value="F-box domain"/>
    <property type="match status" value="1"/>
</dbReference>
<accession>A0A1Y2FWC7</accession>
<feature type="domain" description="F-box" evidence="1">
    <location>
        <begin position="11"/>
        <end position="61"/>
    </location>
</feature>
<gene>
    <name evidence="2" type="ORF">BCR35DRAFT_301881</name>
</gene>
<dbReference type="Gene3D" id="1.20.1280.50">
    <property type="match status" value="1"/>
</dbReference>
<comment type="caution">
    <text evidence="2">The sequence shown here is derived from an EMBL/GenBank/DDBJ whole genome shotgun (WGS) entry which is preliminary data.</text>
</comment>
<organism evidence="2 3">
    <name type="scientific">Leucosporidium creatinivorum</name>
    <dbReference type="NCBI Taxonomy" id="106004"/>
    <lineage>
        <taxon>Eukaryota</taxon>
        <taxon>Fungi</taxon>
        <taxon>Dikarya</taxon>
        <taxon>Basidiomycota</taxon>
        <taxon>Pucciniomycotina</taxon>
        <taxon>Microbotryomycetes</taxon>
        <taxon>Leucosporidiales</taxon>
        <taxon>Leucosporidium</taxon>
    </lineage>
</organism>
<dbReference type="PROSITE" id="PS50181">
    <property type="entry name" value="FBOX"/>
    <property type="match status" value="1"/>
</dbReference>
<dbReference type="SMART" id="SM00256">
    <property type="entry name" value="FBOX"/>
    <property type="match status" value="1"/>
</dbReference>
<keyword evidence="3" id="KW-1185">Reference proteome</keyword>
<name>A0A1Y2FWC7_9BASI</name>
<dbReference type="InterPro" id="IPR001810">
    <property type="entry name" value="F-box_dom"/>
</dbReference>
<reference evidence="2 3" key="1">
    <citation type="submission" date="2016-07" db="EMBL/GenBank/DDBJ databases">
        <title>Pervasive Adenine N6-methylation of Active Genes in Fungi.</title>
        <authorList>
            <consortium name="DOE Joint Genome Institute"/>
            <person name="Mondo S.J."/>
            <person name="Dannebaum R.O."/>
            <person name="Kuo R.C."/>
            <person name="Labutti K."/>
            <person name="Haridas S."/>
            <person name="Kuo A."/>
            <person name="Salamov A."/>
            <person name="Ahrendt S.R."/>
            <person name="Lipzen A."/>
            <person name="Sullivan W."/>
            <person name="Andreopoulos W.B."/>
            <person name="Clum A."/>
            <person name="Lindquist E."/>
            <person name="Daum C."/>
            <person name="Ramamoorthy G.K."/>
            <person name="Gryganskyi A."/>
            <person name="Culley D."/>
            <person name="Magnuson J.K."/>
            <person name="James T.Y."/>
            <person name="O'Malley M.A."/>
            <person name="Stajich J.E."/>
            <person name="Spatafora J.W."/>
            <person name="Visel A."/>
            <person name="Grigoriev I.V."/>
        </authorList>
    </citation>
    <scope>NUCLEOTIDE SEQUENCE [LARGE SCALE GENOMIC DNA]</scope>
    <source>
        <strain evidence="2 3">62-1032</strain>
    </source>
</reference>
<dbReference type="InParanoid" id="A0A1Y2FWC7"/>
<evidence type="ECO:0000259" key="1">
    <source>
        <dbReference type="PROSITE" id="PS50181"/>
    </source>
</evidence>